<dbReference type="PANTHER" id="PTHR45752">
    <property type="entry name" value="LEUCINE-RICH REPEAT-CONTAINING"/>
    <property type="match status" value="1"/>
</dbReference>
<dbReference type="InterPro" id="IPR050715">
    <property type="entry name" value="LRR-SigEffector_domain"/>
</dbReference>
<dbReference type="InterPro" id="IPR032675">
    <property type="entry name" value="LRR_dom_sf"/>
</dbReference>
<dbReference type="SMART" id="SM00369">
    <property type="entry name" value="LRR_TYP"/>
    <property type="match status" value="3"/>
</dbReference>
<evidence type="ECO:0000313" key="5">
    <source>
        <dbReference type="EMBL" id="CAG5094110.1"/>
    </source>
</evidence>
<dbReference type="Gene3D" id="3.80.10.10">
    <property type="entry name" value="Ribonuclease Inhibitor"/>
    <property type="match status" value="1"/>
</dbReference>
<dbReference type="PANTHER" id="PTHR45752:SF187">
    <property type="entry name" value="LEUCINE-RICH REPEAT AND IQ DOMAIN-CONTAINING PROTEIN 4"/>
    <property type="match status" value="1"/>
</dbReference>
<protein>
    <submittedName>
        <fullName evidence="5">Oidioi.mRNA.OKI2018_I69.XSR.g13255.t1.cds</fullName>
    </submittedName>
</protein>
<dbReference type="SUPFAM" id="SSF52058">
    <property type="entry name" value="L domain-like"/>
    <property type="match status" value="1"/>
</dbReference>
<evidence type="ECO:0000256" key="3">
    <source>
        <dbReference type="SAM" id="MobiDB-lite"/>
    </source>
</evidence>
<feature type="compositionally biased region" description="Basic and acidic residues" evidence="3">
    <location>
        <begin position="242"/>
        <end position="253"/>
    </location>
</feature>
<feature type="compositionally biased region" description="Basic and acidic residues" evidence="3">
    <location>
        <begin position="200"/>
        <end position="212"/>
    </location>
</feature>
<feature type="region of interest" description="Disordered" evidence="3">
    <location>
        <begin position="232"/>
        <end position="261"/>
    </location>
</feature>
<gene>
    <name evidence="5" type="ORF">OKIOD_LOCUS4813</name>
</gene>
<evidence type="ECO:0000259" key="4">
    <source>
        <dbReference type="Pfam" id="PF23598"/>
    </source>
</evidence>
<evidence type="ECO:0000256" key="1">
    <source>
        <dbReference type="ARBA" id="ARBA00022614"/>
    </source>
</evidence>
<name>A0ABN7SB08_OIKDI</name>
<sequence>MSSKVAKIVEENKKSRHYSLSLSDKSITQLTQISSDFSQLQHLSELILAHNGLKQLTASITNLKNLKLLNCFNNELVELPGNLSELQELSNLNLGMNKLQRLPNSFHKLAKLEILDLTYNNFNETVCEQFCEPLSKVTLSQSRFPYFRSRCARYNAHSAGNFTDGQFDRASFTGQFAESTSAAASNARREEAQNPETGEELLRPTDRRKQEKGQQALMDYLRSDQYCIFYNREGGDQNAEPSSERRKEREKKRQVTRPVQA</sequence>
<keyword evidence="1" id="KW-0433">Leucine-rich repeat</keyword>
<feature type="domain" description="Disease resistance R13L4/SHOC-2-like LRR" evidence="4">
    <location>
        <begin position="20"/>
        <end position="137"/>
    </location>
</feature>
<reference evidence="5 6" key="1">
    <citation type="submission" date="2021-04" db="EMBL/GenBank/DDBJ databases">
        <authorList>
            <person name="Bliznina A."/>
        </authorList>
    </citation>
    <scope>NUCLEOTIDE SEQUENCE [LARGE SCALE GENOMIC DNA]</scope>
</reference>
<proteinExistence type="predicted"/>
<evidence type="ECO:0000313" key="6">
    <source>
        <dbReference type="Proteomes" id="UP001158576"/>
    </source>
</evidence>
<organism evidence="5 6">
    <name type="scientific">Oikopleura dioica</name>
    <name type="common">Tunicate</name>
    <dbReference type="NCBI Taxonomy" id="34765"/>
    <lineage>
        <taxon>Eukaryota</taxon>
        <taxon>Metazoa</taxon>
        <taxon>Chordata</taxon>
        <taxon>Tunicata</taxon>
        <taxon>Appendicularia</taxon>
        <taxon>Copelata</taxon>
        <taxon>Oikopleuridae</taxon>
        <taxon>Oikopleura</taxon>
    </lineage>
</organism>
<dbReference type="InterPro" id="IPR003591">
    <property type="entry name" value="Leu-rich_rpt_typical-subtyp"/>
</dbReference>
<dbReference type="InterPro" id="IPR055414">
    <property type="entry name" value="LRR_R13L4/SHOC2-like"/>
</dbReference>
<accession>A0ABN7SB08</accession>
<feature type="region of interest" description="Disordered" evidence="3">
    <location>
        <begin position="183"/>
        <end position="215"/>
    </location>
</feature>
<dbReference type="Pfam" id="PF23598">
    <property type="entry name" value="LRR_14"/>
    <property type="match status" value="1"/>
</dbReference>
<dbReference type="Proteomes" id="UP001158576">
    <property type="component" value="Chromosome XSR"/>
</dbReference>
<evidence type="ECO:0000256" key="2">
    <source>
        <dbReference type="ARBA" id="ARBA00022737"/>
    </source>
</evidence>
<dbReference type="EMBL" id="OU015569">
    <property type="protein sequence ID" value="CAG5094110.1"/>
    <property type="molecule type" value="Genomic_DNA"/>
</dbReference>
<keyword evidence="6" id="KW-1185">Reference proteome</keyword>
<keyword evidence="2" id="KW-0677">Repeat</keyword>